<organism evidence="4 5">
    <name type="scientific">Streptomyces fimbriatus</name>
    <dbReference type="NCBI Taxonomy" id="68197"/>
    <lineage>
        <taxon>Bacteria</taxon>
        <taxon>Bacillati</taxon>
        <taxon>Actinomycetota</taxon>
        <taxon>Actinomycetes</taxon>
        <taxon>Kitasatosporales</taxon>
        <taxon>Streptomycetaceae</taxon>
        <taxon>Streptomyces</taxon>
    </lineage>
</organism>
<reference evidence="5" key="1">
    <citation type="journal article" date="2019" name="Int. J. Syst. Evol. Microbiol.">
        <title>The Global Catalogue of Microorganisms (GCM) 10K type strain sequencing project: providing services to taxonomists for standard genome sequencing and annotation.</title>
        <authorList>
            <consortium name="The Broad Institute Genomics Platform"/>
            <consortium name="The Broad Institute Genome Sequencing Center for Infectious Disease"/>
            <person name="Wu L."/>
            <person name="Ma J."/>
        </authorList>
    </citation>
    <scope>NUCLEOTIDE SEQUENCE [LARGE SCALE GENOMIC DNA]</scope>
    <source>
        <strain evidence="5">CCM 8479</strain>
    </source>
</reference>
<dbReference type="PROSITE" id="PS52050">
    <property type="entry name" value="WYL"/>
    <property type="match status" value="1"/>
</dbReference>
<dbReference type="Pfam" id="PF08279">
    <property type="entry name" value="HTH_11"/>
    <property type="match status" value="1"/>
</dbReference>
<dbReference type="Pfam" id="PF13280">
    <property type="entry name" value="WYL"/>
    <property type="match status" value="1"/>
</dbReference>
<keyword evidence="2" id="KW-0804">Transcription</keyword>
<accession>A0ABW0D3I3</accession>
<proteinExistence type="predicted"/>
<protein>
    <submittedName>
        <fullName evidence="4">YafY family protein</fullName>
    </submittedName>
</protein>
<dbReference type="Gene3D" id="1.10.10.10">
    <property type="entry name" value="Winged helix-like DNA-binding domain superfamily/Winged helix DNA-binding domain"/>
    <property type="match status" value="1"/>
</dbReference>
<gene>
    <name evidence="4" type="ORF">ACFPN6_09805</name>
</gene>
<name>A0ABW0D3I3_STRFI</name>
<feature type="domain" description="HTH deoR-type" evidence="3">
    <location>
        <begin position="2"/>
        <end position="57"/>
    </location>
</feature>
<dbReference type="InterPro" id="IPR057727">
    <property type="entry name" value="WCX_dom"/>
</dbReference>
<dbReference type="InterPro" id="IPR001034">
    <property type="entry name" value="DeoR_HTH"/>
</dbReference>
<evidence type="ECO:0000313" key="4">
    <source>
        <dbReference type="EMBL" id="MFC5224893.1"/>
    </source>
</evidence>
<evidence type="ECO:0000256" key="2">
    <source>
        <dbReference type="ARBA" id="ARBA00023163"/>
    </source>
</evidence>
<evidence type="ECO:0000313" key="5">
    <source>
        <dbReference type="Proteomes" id="UP001596156"/>
    </source>
</evidence>
<dbReference type="PANTHER" id="PTHR34580:SF1">
    <property type="entry name" value="PROTEIN PAFC"/>
    <property type="match status" value="1"/>
</dbReference>
<dbReference type="EMBL" id="JBHSKL010000011">
    <property type="protein sequence ID" value="MFC5224893.1"/>
    <property type="molecule type" value="Genomic_DNA"/>
</dbReference>
<dbReference type="InterPro" id="IPR051534">
    <property type="entry name" value="CBASS_pafABC_assoc_protein"/>
</dbReference>
<keyword evidence="1" id="KW-0805">Transcription regulation</keyword>
<dbReference type="InterPro" id="IPR013196">
    <property type="entry name" value="HTH_11"/>
</dbReference>
<dbReference type="SUPFAM" id="SSF46785">
    <property type="entry name" value="Winged helix' DNA-binding domain"/>
    <property type="match status" value="1"/>
</dbReference>
<dbReference type="PANTHER" id="PTHR34580">
    <property type="match status" value="1"/>
</dbReference>
<evidence type="ECO:0000259" key="3">
    <source>
        <dbReference type="PROSITE" id="PS51000"/>
    </source>
</evidence>
<dbReference type="InterPro" id="IPR036388">
    <property type="entry name" value="WH-like_DNA-bd_sf"/>
</dbReference>
<dbReference type="Proteomes" id="UP001596156">
    <property type="component" value="Unassembled WGS sequence"/>
</dbReference>
<evidence type="ECO:0000256" key="1">
    <source>
        <dbReference type="ARBA" id="ARBA00023015"/>
    </source>
</evidence>
<comment type="caution">
    <text evidence="4">The sequence shown here is derived from an EMBL/GenBank/DDBJ whole genome shotgun (WGS) entry which is preliminary data.</text>
</comment>
<keyword evidence="5" id="KW-1185">Reference proteome</keyword>
<dbReference type="RefSeq" id="WP_344643421.1">
    <property type="nucleotide sequence ID" value="NZ_BAAASS010000004.1"/>
</dbReference>
<dbReference type="Pfam" id="PF25583">
    <property type="entry name" value="WCX"/>
    <property type="match status" value="1"/>
</dbReference>
<dbReference type="InterPro" id="IPR028349">
    <property type="entry name" value="PafC-like"/>
</dbReference>
<dbReference type="InterPro" id="IPR026881">
    <property type="entry name" value="WYL_dom"/>
</dbReference>
<dbReference type="PROSITE" id="PS51000">
    <property type="entry name" value="HTH_DEOR_2"/>
    <property type="match status" value="1"/>
</dbReference>
<dbReference type="InterPro" id="IPR036390">
    <property type="entry name" value="WH_DNA-bd_sf"/>
</dbReference>
<dbReference type="PIRSF" id="PIRSF016838">
    <property type="entry name" value="PafC"/>
    <property type="match status" value="1"/>
</dbReference>
<sequence length="325" mass="36132">MKFDRLLSIVLLLQHRRLVPAKELAERLEVSRRTIYRDVGTLSAAGVPVYAERGKDGGIGLLPGFRTDVTGLTTDEARALFVLASQSAHAALGLDHALGSALRKVMAALPAPHRPAAELTSRRILVDPDRWYAAPRPETDLEALYAAVLSDRRLRVRYRHSGRTEPRTYTVDPYGLVAKAGTWYLVADHRGRPRLFRADRLSRVGVVEAEARRRPGVELARVWHDLRREVEDRGAGVRVAVRLRRERLDRVTRIAGGYFAGPPVPEEGTAEGAEEWLRAEIVYPVVEAVRHLLQFGTDVQVVGPPEARTELTRVVAELAGLYGDS</sequence>